<sequence length="256" mass="27131">MKVTEILPGSPCWAQLSASDPEAAQRFYGELFGWTAQTDPNPEMGGYTIFSLDGAPAAAVAPLMNPQQPVMWLLSFAAPDVDASAAAAQQAGAQLWMGPMDVAEVGRWALLSDPTGAPFSLWQAGQFSGFGVVNEPNAFGWADLSTRDSKAALDFYSGVLGWQVWPNETYPMVGLADTMFGGVMEMGDMFPPEVPSHWNPFFLVADVDATAAAAARLGGEILHGPADVEMENGPRLAVVRDPQGATFGVFAPRDGS</sequence>
<dbReference type="Proteomes" id="UP001596174">
    <property type="component" value="Unassembled WGS sequence"/>
</dbReference>
<keyword evidence="3" id="KW-1185">Reference proteome</keyword>
<dbReference type="Pfam" id="PF18029">
    <property type="entry name" value="Glyoxalase_6"/>
    <property type="match status" value="2"/>
</dbReference>
<protein>
    <submittedName>
        <fullName evidence="2">VOC family protein</fullName>
    </submittedName>
</protein>
<evidence type="ECO:0000313" key="3">
    <source>
        <dbReference type="Proteomes" id="UP001596174"/>
    </source>
</evidence>
<comment type="caution">
    <text evidence="2">The sequence shown here is derived from an EMBL/GenBank/DDBJ whole genome shotgun (WGS) entry which is preliminary data.</text>
</comment>
<dbReference type="SUPFAM" id="SSF54593">
    <property type="entry name" value="Glyoxalase/Bleomycin resistance protein/Dihydroxybiphenyl dioxygenase"/>
    <property type="match status" value="2"/>
</dbReference>
<accession>A0ABW1G114</accession>
<gene>
    <name evidence="2" type="ORF">ACFP3V_08170</name>
</gene>
<evidence type="ECO:0000313" key="2">
    <source>
        <dbReference type="EMBL" id="MFC5907192.1"/>
    </source>
</evidence>
<name>A0ABW1G114_9ACTN</name>
<dbReference type="InterPro" id="IPR041581">
    <property type="entry name" value="Glyoxalase_6"/>
</dbReference>
<organism evidence="2 3">
    <name type="scientific">Streptacidiphilus monticola</name>
    <dbReference type="NCBI Taxonomy" id="2161674"/>
    <lineage>
        <taxon>Bacteria</taxon>
        <taxon>Bacillati</taxon>
        <taxon>Actinomycetota</taxon>
        <taxon>Actinomycetes</taxon>
        <taxon>Kitasatosporales</taxon>
        <taxon>Streptomycetaceae</taxon>
        <taxon>Streptacidiphilus</taxon>
    </lineage>
</organism>
<dbReference type="PANTHER" id="PTHR33993">
    <property type="entry name" value="GLYOXALASE-RELATED"/>
    <property type="match status" value="1"/>
</dbReference>
<feature type="domain" description="VOC" evidence="1">
    <location>
        <begin position="138"/>
        <end position="252"/>
    </location>
</feature>
<dbReference type="RefSeq" id="WP_380581363.1">
    <property type="nucleotide sequence ID" value="NZ_JBHSQJ010000028.1"/>
</dbReference>
<dbReference type="InterPro" id="IPR052164">
    <property type="entry name" value="Anthracycline_SecMetBiosynth"/>
</dbReference>
<evidence type="ECO:0000259" key="1">
    <source>
        <dbReference type="PROSITE" id="PS51819"/>
    </source>
</evidence>
<dbReference type="Gene3D" id="3.10.180.10">
    <property type="entry name" value="2,3-Dihydroxybiphenyl 1,2-Dioxygenase, domain 1"/>
    <property type="match status" value="2"/>
</dbReference>
<dbReference type="InterPro" id="IPR037523">
    <property type="entry name" value="VOC_core"/>
</dbReference>
<proteinExistence type="predicted"/>
<dbReference type="EMBL" id="JBHSQJ010000028">
    <property type="protein sequence ID" value="MFC5907192.1"/>
    <property type="molecule type" value="Genomic_DNA"/>
</dbReference>
<dbReference type="PROSITE" id="PS51819">
    <property type="entry name" value="VOC"/>
    <property type="match status" value="2"/>
</dbReference>
<dbReference type="PANTHER" id="PTHR33993:SF14">
    <property type="entry name" value="GB|AAF24581.1"/>
    <property type="match status" value="1"/>
</dbReference>
<dbReference type="InterPro" id="IPR029068">
    <property type="entry name" value="Glyas_Bleomycin-R_OHBP_Dase"/>
</dbReference>
<feature type="domain" description="VOC" evidence="1">
    <location>
        <begin position="10"/>
        <end position="124"/>
    </location>
</feature>
<reference evidence="3" key="1">
    <citation type="journal article" date="2019" name="Int. J. Syst. Evol. Microbiol.">
        <title>The Global Catalogue of Microorganisms (GCM) 10K type strain sequencing project: providing services to taxonomists for standard genome sequencing and annotation.</title>
        <authorList>
            <consortium name="The Broad Institute Genomics Platform"/>
            <consortium name="The Broad Institute Genome Sequencing Center for Infectious Disease"/>
            <person name="Wu L."/>
            <person name="Ma J."/>
        </authorList>
    </citation>
    <scope>NUCLEOTIDE SEQUENCE [LARGE SCALE GENOMIC DNA]</scope>
    <source>
        <strain evidence="3">JCM 4816</strain>
    </source>
</reference>